<dbReference type="GO" id="GO:0016887">
    <property type="term" value="F:ATP hydrolysis activity"/>
    <property type="evidence" value="ECO:0007669"/>
    <property type="project" value="InterPro"/>
</dbReference>
<dbReference type="SUPFAM" id="SSF52540">
    <property type="entry name" value="P-loop containing nucleoside triphosphate hydrolases"/>
    <property type="match status" value="1"/>
</dbReference>
<name>A0A2T7T402_9ACTN</name>
<dbReference type="PANTHER" id="PTHR43394:SF18">
    <property type="entry name" value="ABC TRANSPORTER B FAMILY MEMBER 11-LIKE"/>
    <property type="match status" value="1"/>
</dbReference>
<dbReference type="AlphaFoldDB" id="A0A2T7T402"/>
<dbReference type="PANTHER" id="PTHR43394">
    <property type="entry name" value="ATP-DEPENDENT PERMEASE MDL1, MITOCHONDRIAL"/>
    <property type="match status" value="1"/>
</dbReference>
<sequence length="144" mass="15209">MSKLLPRFYDPAEGSVRLDGVPLDAVPVTFLREQITLLPQETLILHDTIRGNIACGRPGATDEEVVRAATDAAAHTFISALPDGYDTPIDPGTARLSGGQLQRVAIARAMLRDAPVLVLDEPTTGLDALAARRVIGPLCGAGFP</sequence>
<evidence type="ECO:0000313" key="3">
    <source>
        <dbReference type="Proteomes" id="UP000245992"/>
    </source>
</evidence>
<evidence type="ECO:0000313" key="2">
    <source>
        <dbReference type="EMBL" id="PVE09811.1"/>
    </source>
</evidence>
<protein>
    <recommendedName>
        <fullName evidence="1">ABC transporter domain-containing protein</fullName>
    </recommendedName>
</protein>
<proteinExistence type="predicted"/>
<organism evidence="2 3">
    <name type="scientific">Streptomyces scopuliridis RB72</name>
    <dbReference type="NCBI Taxonomy" id="1440053"/>
    <lineage>
        <taxon>Bacteria</taxon>
        <taxon>Bacillati</taxon>
        <taxon>Actinomycetota</taxon>
        <taxon>Actinomycetes</taxon>
        <taxon>Kitasatosporales</taxon>
        <taxon>Streptomycetaceae</taxon>
        <taxon>Streptomyces</taxon>
    </lineage>
</organism>
<dbReference type="GO" id="GO:0005524">
    <property type="term" value="F:ATP binding"/>
    <property type="evidence" value="ECO:0007669"/>
    <property type="project" value="InterPro"/>
</dbReference>
<keyword evidence="3" id="KW-1185">Reference proteome</keyword>
<dbReference type="Pfam" id="PF00005">
    <property type="entry name" value="ABC_tran"/>
    <property type="match status" value="1"/>
</dbReference>
<dbReference type="InterPro" id="IPR003439">
    <property type="entry name" value="ABC_transporter-like_ATP-bd"/>
</dbReference>
<gene>
    <name evidence="2" type="ORF">Y717_33325</name>
</gene>
<feature type="domain" description="ABC transporter" evidence="1">
    <location>
        <begin position="3"/>
        <end position="124"/>
    </location>
</feature>
<reference evidence="2 3" key="1">
    <citation type="submission" date="2013-12" db="EMBL/GenBank/DDBJ databases">
        <title>Annotated genome of Streptomyces scopuliridis.</title>
        <authorList>
            <person name="Olson J.B."/>
        </authorList>
    </citation>
    <scope>NUCLEOTIDE SEQUENCE [LARGE SCALE GENOMIC DNA]</scope>
    <source>
        <strain evidence="2 3">RB72</strain>
    </source>
</reference>
<dbReference type="STRING" id="1440053.GCA_000718095_02818"/>
<dbReference type="GO" id="GO:0015421">
    <property type="term" value="F:ABC-type oligopeptide transporter activity"/>
    <property type="evidence" value="ECO:0007669"/>
    <property type="project" value="TreeGrafter"/>
</dbReference>
<dbReference type="GO" id="GO:0090374">
    <property type="term" value="P:oligopeptide export from mitochondrion"/>
    <property type="evidence" value="ECO:0007669"/>
    <property type="project" value="TreeGrafter"/>
</dbReference>
<dbReference type="InterPro" id="IPR039421">
    <property type="entry name" value="Type_1_exporter"/>
</dbReference>
<comment type="caution">
    <text evidence="2">The sequence shown here is derived from an EMBL/GenBank/DDBJ whole genome shotgun (WGS) entry which is preliminary data.</text>
</comment>
<dbReference type="Proteomes" id="UP000245992">
    <property type="component" value="Unassembled WGS sequence"/>
</dbReference>
<dbReference type="Gene3D" id="3.40.50.300">
    <property type="entry name" value="P-loop containing nucleotide triphosphate hydrolases"/>
    <property type="match status" value="1"/>
</dbReference>
<evidence type="ECO:0000259" key="1">
    <source>
        <dbReference type="Pfam" id="PF00005"/>
    </source>
</evidence>
<dbReference type="EMBL" id="AZSP01000241">
    <property type="protein sequence ID" value="PVE09811.1"/>
    <property type="molecule type" value="Genomic_DNA"/>
</dbReference>
<accession>A0A2T7T402</accession>
<dbReference type="InterPro" id="IPR027417">
    <property type="entry name" value="P-loop_NTPase"/>
</dbReference>